<dbReference type="WBParaSite" id="ACAC_0000728101-mRNA-1">
    <property type="protein sequence ID" value="ACAC_0000728101-mRNA-1"/>
    <property type="gene ID" value="ACAC_0000728101"/>
</dbReference>
<dbReference type="AlphaFoldDB" id="A0A0K0DAH3"/>
<organism evidence="2 3">
    <name type="scientific">Angiostrongylus cantonensis</name>
    <name type="common">Rat lungworm</name>
    <dbReference type="NCBI Taxonomy" id="6313"/>
    <lineage>
        <taxon>Eukaryota</taxon>
        <taxon>Metazoa</taxon>
        <taxon>Ecdysozoa</taxon>
        <taxon>Nematoda</taxon>
        <taxon>Chromadorea</taxon>
        <taxon>Rhabditida</taxon>
        <taxon>Rhabditina</taxon>
        <taxon>Rhabditomorpha</taxon>
        <taxon>Strongyloidea</taxon>
        <taxon>Metastrongylidae</taxon>
        <taxon>Angiostrongylus</taxon>
    </lineage>
</organism>
<reference evidence="3" key="2">
    <citation type="submission" date="2017-02" db="UniProtKB">
        <authorList>
            <consortium name="WormBaseParasite"/>
        </authorList>
    </citation>
    <scope>IDENTIFICATION</scope>
</reference>
<evidence type="ECO:0000256" key="1">
    <source>
        <dbReference type="SAM" id="MobiDB-lite"/>
    </source>
</evidence>
<accession>A0A0K0DAH3</accession>
<feature type="region of interest" description="Disordered" evidence="1">
    <location>
        <begin position="11"/>
        <end position="47"/>
    </location>
</feature>
<sequence length="161" mass="17911">MTRVARVTIALRRDRRLRQRKHGDDDGDGADRPSATRRRKHPPVTPFVRLPRDTAEVATLSSLSTASPPVHHGRHPLPTDIIDSYHVITIVPTRKVRSRNGFTAAGQRNSISGLPYTLNKNFYKSNNYARLTSAEQTHSSASIGSSLVCITTMQARIFELA</sequence>
<evidence type="ECO:0000313" key="2">
    <source>
        <dbReference type="Proteomes" id="UP000035642"/>
    </source>
</evidence>
<protein>
    <submittedName>
        <fullName evidence="3">Uncharacterized protein</fullName>
    </submittedName>
</protein>
<proteinExistence type="predicted"/>
<dbReference type="Proteomes" id="UP000035642">
    <property type="component" value="Unassembled WGS sequence"/>
</dbReference>
<evidence type="ECO:0000313" key="3">
    <source>
        <dbReference type="WBParaSite" id="ACAC_0000728101-mRNA-1"/>
    </source>
</evidence>
<reference evidence="2" key="1">
    <citation type="submission" date="2012-09" db="EMBL/GenBank/DDBJ databases">
        <authorList>
            <person name="Martin A.A."/>
        </authorList>
    </citation>
    <scope>NUCLEOTIDE SEQUENCE</scope>
</reference>
<name>A0A0K0DAH3_ANGCA</name>
<keyword evidence="2" id="KW-1185">Reference proteome</keyword>